<dbReference type="PANTHER" id="PTHR45661:SF3">
    <property type="entry name" value="IG-LIKE DOMAIN-CONTAINING PROTEIN"/>
    <property type="match status" value="1"/>
</dbReference>
<dbReference type="InterPro" id="IPR053139">
    <property type="entry name" value="Surface_bspA-like"/>
</dbReference>
<dbReference type="PANTHER" id="PTHR45661">
    <property type="entry name" value="SURFACE ANTIGEN"/>
    <property type="match status" value="1"/>
</dbReference>
<gene>
    <name evidence="1" type="ORF">AV274_3567</name>
</gene>
<reference evidence="1" key="1">
    <citation type="submission" date="2016-05" db="EMBL/GenBank/DDBJ databases">
        <title>Nuclear genome of Blastocystis sp. subtype 1 NandII.</title>
        <authorList>
            <person name="Gentekaki E."/>
            <person name="Curtis B."/>
            <person name="Stairs C."/>
            <person name="Eme L."/>
            <person name="Herman E."/>
            <person name="Klimes V."/>
            <person name="Arias M.C."/>
            <person name="Elias M."/>
            <person name="Hilliou F."/>
            <person name="Klute M."/>
            <person name="Malik S.-B."/>
            <person name="Pightling A."/>
            <person name="Rachubinski R."/>
            <person name="Salas D."/>
            <person name="Schlacht A."/>
            <person name="Suga H."/>
            <person name="Archibald J."/>
            <person name="Ball S.G."/>
            <person name="Clark G."/>
            <person name="Dacks J."/>
            <person name="Van Der Giezen M."/>
            <person name="Tsaousis A."/>
            <person name="Roger A."/>
        </authorList>
    </citation>
    <scope>NUCLEOTIDE SEQUENCE [LARGE SCALE GENOMIC DNA]</scope>
    <source>
        <strain evidence="1">NandII</strain>
    </source>
</reference>
<protein>
    <submittedName>
        <fullName evidence="1">Uncharacterized protein</fullName>
    </submittedName>
</protein>
<dbReference type="STRING" id="478820.A0A196SCF9"/>
<keyword evidence="2" id="KW-1185">Reference proteome</keyword>
<dbReference type="AlphaFoldDB" id="A0A196SCF9"/>
<dbReference type="InterPro" id="IPR032675">
    <property type="entry name" value="LRR_dom_sf"/>
</dbReference>
<dbReference type="Gene3D" id="3.80.10.10">
    <property type="entry name" value="Ribonuclease Inhibitor"/>
    <property type="match status" value="2"/>
</dbReference>
<evidence type="ECO:0000313" key="1">
    <source>
        <dbReference type="EMBL" id="OAO14730.1"/>
    </source>
</evidence>
<dbReference type="OrthoDB" id="442066at2759"/>
<accession>A0A196SCF9</accession>
<dbReference type="SUPFAM" id="SSF52047">
    <property type="entry name" value="RNI-like"/>
    <property type="match status" value="1"/>
</dbReference>
<sequence length="726" mass="83709">MERLAEILKGDAIVEEEILLSSLVEIRFIDGVMHAVEGVWRRNEEVLVEMSKERVVEVNVMKRELLRVNRENLSGIEHNQVLDLNDDGERWEGDVLNSKPYGWGVLYDSEGNKAYEGFRIGNVNVCFGRSYYSDVGMVEYEGERCDGKRWGRGIRYNRYGDVLFDGEWMNNNPVKTRIEITRENQFLHNHVEQLIVCDDCCNGREWKEVDFSLLERLREIKVGDRCFQKSDGVKIKGLKELEKVQIGRRCFAQNDVRDHSDRFFVMRNCERVKELRMGSYSFSYYKALTIESVDSLEVIEMGSLSAESYNFRYASLKLLNMPKLKSLLLGWGSFSECSRAVFENLPELTSIQLGCDALQFKDYDESTELVMRNLPELTSMQLGCDAFRFKDYDESTELVMRNLPKLTTLTTEGEESHTFCCPYSFTLEDMPSLTRVSLPNAFLCRVHYQLNNIGELENHPNIKNPVLNIHSFDELSTVTRSLLVVNVAENVCNDTSVTELDFRPFWNLRVLQIGNGSFTHVNEFDLYAVHLLERVVIGRDCFTISDNSCCVRQGYFYLRFCERLKEIRIGCNSFSDYTVWEIGNCKRLEVIEIGKLNERSDNFLWADLRLESLPKLKTLLVGDGAFGWCTTLSLQNLPALTTVHMGNKAFNFQLTQYKPSVLIMRNLPRLTTLTADASAYSVFSFPHYVILKNMPSLTTVHLPNAFNYRKHVQIHGKIGALAHCFD</sequence>
<organism evidence="1 2">
    <name type="scientific">Blastocystis sp. subtype 1 (strain ATCC 50177 / NandII)</name>
    <dbReference type="NCBI Taxonomy" id="478820"/>
    <lineage>
        <taxon>Eukaryota</taxon>
        <taxon>Sar</taxon>
        <taxon>Stramenopiles</taxon>
        <taxon>Bigyra</taxon>
        <taxon>Opalozoa</taxon>
        <taxon>Opalinata</taxon>
        <taxon>Blastocystidae</taxon>
        <taxon>Blastocystis</taxon>
    </lineage>
</organism>
<name>A0A196SCF9_BLAHN</name>
<evidence type="ECO:0000313" key="2">
    <source>
        <dbReference type="Proteomes" id="UP000078348"/>
    </source>
</evidence>
<dbReference type="SUPFAM" id="SSF82185">
    <property type="entry name" value="Histone H3 K4-specific methyltransferase SET7/9 N-terminal domain"/>
    <property type="match status" value="1"/>
</dbReference>
<dbReference type="Proteomes" id="UP000078348">
    <property type="component" value="Unassembled WGS sequence"/>
</dbReference>
<comment type="caution">
    <text evidence="1">The sequence shown here is derived from an EMBL/GenBank/DDBJ whole genome shotgun (WGS) entry which is preliminary data.</text>
</comment>
<proteinExistence type="predicted"/>
<dbReference type="EMBL" id="LXWW01000214">
    <property type="protein sequence ID" value="OAO14730.1"/>
    <property type="molecule type" value="Genomic_DNA"/>
</dbReference>